<organism evidence="9 10">
    <name type="scientific">Candidatus Accumulibacter meliphilus</name>
    <dbReference type="NCBI Taxonomy" id="2211374"/>
    <lineage>
        <taxon>Bacteria</taxon>
        <taxon>Pseudomonadati</taxon>
        <taxon>Pseudomonadota</taxon>
        <taxon>Betaproteobacteria</taxon>
        <taxon>Candidatus Accumulibacter</taxon>
    </lineage>
</organism>
<dbReference type="Gene3D" id="2.60.15.10">
    <property type="entry name" value="F0F1 ATP synthase delta/epsilon subunit, N-terminal"/>
    <property type="match status" value="1"/>
</dbReference>
<comment type="subcellular location">
    <subcellularLocation>
        <location evidence="2">Endomembrane system</location>
        <topology evidence="2">Peripheral membrane protein</topology>
    </subcellularLocation>
</comment>
<name>A0A369XRE4_9PROT</name>
<dbReference type="InterPro" id="IPR036771">
    <property type="entry name" value="ATPsynth_dsu/esu_N"/>
</dbReference>
<dbReference type="InterPro" id="IPR001469">
    <property type="entry name" value="ATP_synth_F1_dsu/esu"/>
</dbReference>
<dbReference type="InterPro" id="IPR020546">
    <property type="entry name" value="ATP_synth_F1_dsu/esu_N"/>
</dbReference>
<evidence type="ECO:0000256" key="5">
    <source>
        <dbReference type="ARBA" id="ARBA00023065"/>
    </source>
</evidence>
<dbReference type="Proteomes" id="UP000253831">
    <property type="component" value="Unassembled WGS sequence"/>
</dbReference>
<reference evidence="9 10" key="1">
    <citation type="submission" date="2018-05" db="EMBL/GenBank/DDBJ databases">
        <title>Integrated omic analyses show evidence that a Ca. Accumulibacter phosphatis strain performs denitrification under micro-aerobic conditions.</title>
        <authorList>
            <person name="Camejo P.Y."/>
            <person name="Katherine M.D."/>
            <person name="Daniel N.R."/>
        </authorList>
    </citation>
    <scope>NUCLEOTIDE SEQUENCE [LARGE SCALE GENOMIC DNA]</scope>
    <source>
        <strain evidence="9">UW-LDO-IC</strain>
    </source>
</reference>
<dbReference type="Pfam" id="PF02823">
    <property type="entry name" value="ATP-synt_DE_N"/>
    <property type="match status" value="1"/>
</dbReference>
<feature type="domain" description="ATP synthase F1 complex delta/epsilon subunit N-terminal" evidence="8">
    <location>
        <begin position="19"/>
        <end position="79"/>
    </location>
</feature>
<dbReference type="EMBL" id="QPGA01000012">
    <property type="protein sequence ID" value="RDE50979.1"/>
    <property type="molecule type" value="Genomic_DNA"/>
</dbReference>
<evidence type="ECO:0000256" key="2">
    <source>
        <dbReference type="ARBA" id="ARBA00004184"/>
    </source>
</evidence>
<keyword evidence="4" id="KW-0813">Transport</keyword>
<comment type="caution">
    <text evidence="9">The sequence shown here is derived from an EMBL/GenBank/DDBJ whole genome shotgun (WGS) entry which is preliminary data.</text>
</comment>
<dbReference type="GO" id="GO:0012505">
    <property type="term" value="C:endomembrane system"/>
    <property type="evidence" value="ECO:0007669"/>
    <property type="project" value="UniProtKB-SubCell"/>
</dbReference>
<keyword evidence="5" id="KW-0406">Ion transport</keyword>
<evidence type="ECO:0000256" key="7">
    <source>
        <dbReference type="ARBA" id="ARBA00023196"/>
    </source>
</evidence>
<accession>A0A369XRE4</accession>
<keyword evidence="7" id="KW-0066">ATP synthesis</keyword>
<dbReference type="CDD" id="cd12152">
    <property type="entry name" value="F1-ATPase_delta"/>
    <property type="match status" value="1"/>
</dbReference>
<dbReference type="GO" id="GO:0045259">
    <property type="term" value="C:proton-transporting ATP synthase complex"/>
    <property type="evidence" value="ECO:0007669"/>
    <property type="project" value="UniProtKB-KW"/>
</dbReference>
<proteinExistence type="inferred from homology"/>
<evidence type="ECO:0000259" key="8">
    <source>
        <dbReference type="Pfam" id="PF02823"/>
    </source>
</evidence>
<evidence type="ECO:0000256" key="3">
    <source>
        <dbReference type="ARBA" id="ARBA00005712"/>
    </source>
</evidence>
<dbReference type="GO" id="GO:0046933">
    <property type="term" value="F:proton-transporting ATP synthase activity, rotational mechanism"/>
    <property type="evidence" value="ECO:0007669"/>
    <property type="project" value="InterPro"/>
</dbReference>
<sequence>MNCFALHLHDSHGGDRFDDVVQFIAADGSGSFGILAGHARMLAVLRYGLARFVDSAGRWHFLSLPGGVMSFADNRLTLATVRYFLGDERAGICRQLEDEMARLDSDVHSSRATLTEIEHALLRRLGEMSGRMQEKAGK</sequence>
<keyword evidence="7" id="KW-0139">CF(1)</keyword>
<evidence type="ECO:0000313" key="10">
    <source>
        <dbReference type="Proteomes" id="UP000253831"/>
    </source>
</evidence>
<evidence type="ECO:0000313" key="9">
    <source>
        <dbReference type="EMBL" id="RDE50979.1"/>
    </source>
</evidence>
<evidence type="ECO:0000256" key="1">
    <source>
        <dbReference type="ARBA" id="ARBA00003543"/>
    </source>
</evidence>
<comment type="function">
    <text evidence="1">Produces ATP from ADP in the presence of a proton gradient across the membrane.</text>
</comment>
<keyword evidence="6" id="KW-0472">Membrane</keyword>
<evidence type="ECO:0000256" key="4">
    <source>
        <dbReference type="ARBA" id="ARBA00022448"/>
    </source>
</evidence>
<dbReference type="AlphaFoldDB" id="A0A369XRE4"/>
<evidence type="ECO:0000256" key="6">
    <source>
        <dbReference type="ARBA" id="ARBA00023136"/>
    </source>
</evidence>
<comment type="similarity">
    <text evidence="3">Belongs to the ATPase epsilon chain family.</text>
</comment>
<protein>
    <submittedName>
        <fullName evidence="9">F0F1 ATP synthase subunit epsilon</fullName>
    </submittedName>
</protein>
<gene>
    <name evidence="9" type="ORF">DVS81_08305</name>
</gene>
<dbReference type="SUPFAM" id="SSF51344">
    <property type="entry name" value="Epsilon subunit of F1F0-ATP synthase N-terminal domain"/>
    <property type="match status" value="1"/>
</dbReference>